<evidence type="ECO:0000256" key="1">
    <source>
        <dbReference type="SAM" id="Phobius"/>
    </source>
</evidence>
<feature type="transmembrane region" description="Helical" evidence="1">
    <location>
        <begin position="35"/>
        <end position="55"/>
    </location>
</feature>
<evidence type="ECO:0000313" key="2">
    <source>
        <dbReference type="EMBL" id="KGJ87815.1"/>
    </source>
</evidence>
<feature type="transmembrane region" description="Helical" evidence="1">
    <location>
        <begin position="6"/>
        <end position="23"/>
    </location>
</feature>
<dbReference type="AlphaFoldDB" id="A0A099KBW1"/>
<proteinExistence type="predicted"/>
<dbReference type="EMBL" id="JQEC01000071">
    <property type="protein sequence ID" value="KGJ87815.1"/>
    <property type="molecule type" value="Genomic_DNA"/>
</dbReference>
<dbReference type="Proteomes" id="UP000029868">
    <property type="component" value="Unassembled WGS sequence"/>
</dbReference>
<protein>
    <submittedName>
        <fullName evidence="2">Uncharacterized protein</fullName>
    </submittedName>
</protein>
<keyword evidence="1" id="KW-1133">Transmembrane helix</keyword>
<feature type="transmembrane region" description="Helical" evidence="1">
    <location>
        <begin position="67"/>
        <end position="83"/>
    </location>
</feature>
<keyword evidence="1" id="KW-0472">Membrane</keyword>
<gene>
    <name evidence="2" type="ORF">GAB14E_4493</name>
</gene>
<reference evidence="2 3" key="1">
    <citation type="submission" date="2014-08" db="EMBL/GenBank/DDBJ databases">
        <title>Genomic and Phenotypic Diversity of Colwellia psychrerythraea strains from Disparate Marine Basins.</title>
        <authorList>
            <person name="Techtmann S.M."/>
            <person name="Stelling S.C."/>
            <person name="Utturkar S.M."/>
            <person name="Alshibli N."/>
            <person name="Harris A."/>
            <person name="Brown S.D."/>
            <person name="Hazen T.C."/>
        </authorList>
    </citation>
    <scope>NUCLEOTIDE SEQUENCE [LARGE SCALE GENOMIC DNA]</scope>
    <source>
        <strain evidence="2 3">GAB14E</strain>
    </source>
</reference>
<sequence length="106" mass="12455">MGVAVVIFNLILSIFIFELWLRVENRQKNKQSMALAGFVTFFLWCCSAVIFYFSMLYIKPFITPTPVQFYVLPWAISMLLYILKFHAPRRKYHSFFNGDNKDNGGL</sequence>
<comment type="caution">
    <text evidence="2">The sequence shown here is derived from an EMBL/GenBank/DDBJ whole genome shotgun (WGS) entry which is preliminary data.</text>
</comment>
<name>A0A099KBW1_COLPS</name>
<accession>A0A099KBW1</accession>
<organism evidence="2 3">
    <name type="scientific">Colwellia psychrerythraea</name>
    <name type="common">Vibrio psychroerythus</name>
    <dbReference type="NCBI Taxonomy" id="28229"/>
    <lineage>
        <taxon>Bacteria</taxon>
        <taxon>Pseudomonadati</taxon>
        <taxon>Pseudomonadota</taxon>
        <taxon>Gammaproteobacteria</taxon>
        <taxon>Alteromonadales</taxon>
        <taxon>Colwelliaceae</taxon>
        <taxon>Colwellia</taxon>
    </lineage>
</organism>
<evidence type="ECO:0000313" key="3">
    <source>
        <dbReference type="Proteomes" id="UP000029868"/>
    </source>
</evidence>
<dbReference type="RefSeq" id="WP_156115804.1">
    <property type="nucleotide sequence ID" value="NZ_JQEC01000071.1"/>
</dbReference>
<keyword evidence="1" id="KW-0812">Transmembrane</keyword>